<dbReference type="InterPro" id="IPR002142">
    <property type="entry name" value="Peptidase_S49"/>
</dbReference>
<keyword evidence="2" id="KW-1133">Transmembrane helix</keyword>
<dbReference type="SUPFAM" id="SSF52096">
    <property type="entry name" value="ClpP/crotonase"/>
    <property type="match status" value="2"/>
</dbReference>
<keyword evidence="2" id="KW-0472">Membrane</keyword>
<dbReference type="GO" id="GO:0008233">
    <property type="term" value="F:peptidase activity"/>
    <property type="evidence" value="ECO:0007669"/>
    <property type="project" value="UniProtKB-KW"/>
</dbReference>
<dbReference type="PANTHER" id="PTHR33209">
    <property type="entry name" value="PROTEASE 4"/>
    <property type="match status" value="1"/>
</dbReference>
<keyword evidence="4" id="KW-0378">Hydrolase</keyword>
<keyword evidence="4" id="KW-0645">Protease</keyword>
<dbReference type="AlphaFoldDB" id="A0A1T4VQ65"/>
<feature type="transmembrane region" description="Helical" evidence="2">
    <location>
        <begin position="32"/>
        <end position="50"/>
    </location>
</feature>
<evidence type="ECO:0000256" key="2">
    <source>
        <dbReference type="SAM" id="Phobius"/>
    </source>
</evidence>
<dbReference type="PANTHER" id="PTHR33209:SF2">
    <property type="entry name" value="CHROMOSOME UNDETERMINED SCAFFOLD_55, WHOLE GENOME SHOTGUN SEQUENCE"/>
    <property type="match status" value="1"/>
</dbReference>
<sequence>MDFKDPNNSTSQNRSDYITIQTGSVKKDSPSLLKGLCHLFMMIGSVITFIRNTVFNIIFILLIIAIFALVSMVNTVADKGSDVIAEFSGKSSYEAGHIEPVLYFGLNGPVYEYPLPDDDYSKLTRNLDEKLNNRRINDILSIEKALKAAQSEDAIKEIYFDLTDCITTFPVAERIYNAICEYKENKPDTRITVFAESYGASAYRIATAADSIIIDPLGGFDFKGFASSNLYLKDLLERFRVEPLVFKAGEFKSAVEIFTENRMSDGVKKEYQHIFDSLWKLYKESLNTRENASKALSTVFDNPERFLSELDRFRGSEAQLLKSMGLVDEINSQLNLEYALSNDYGYVDNMLNPNMTDYQDLADSVKTSSVVSKAKKKKHRKSGSNNPVTVETQDGSSEIAVLYGIGEIKDFSERPTEFTPDNIATQIGKILEDNRIKGVIFYINSPGGSVSASEKIRNLILNLKATRDIPVYVSMNSLCASGAYWISTACDRLYATPTTITSSIGVFSLGLGIHDLLNEYGVRQDGVETSELARTPVAVRMPESQRRMNTLEVEGIYENFISLVRNSRPALKNTDYRVFAEGKVFLCEDALSLNLIDDCNDLFGVFEDMKDALKKDDKDEISLVHLTPEGGSKANLFRSLFIKTASGVIAPEYVKTILDLLDKSAAVSEKKPKLMAIGAIRDVTL</sequence>
<dbReference type="InterPro" id="IPR029045">
    <property type="entry name" value="ClpP/crotonase-like_dom_sf"/>
</dbReference>
<dbReference type="Proteomes" id="UP000242432">
    <property type="component" value="Unassembled WGS sequence"/>
</dbReference>
<feature type="transmembrane region" description="Helical" evidence="2">
    <location>
        <begin position="57"/>
        <end position="77"/>
    </location>
</feature>
<dbReference type="Pfam" id="PF01343">
    <property type="entry name" value="Peptidase_S49"/>
    <property type="match status" value="2"/>
</dbReference>
<feature type="domain" description="Peptidase S49" evidence="3">
    <location>
        <begin position="467"/>
        <end position="611"/>
    </location>
</feature>
<keyword evidence="5" id="KW-1185">Reference proteome</keyword>
<dbReference type="RefSeq" id="WP_078929261.1">
    <property type="nucleotide sequence ID" value="NZ_FUXX01000039.1"/>
</dbReference>
<evidence type="ECO:0000259" key="3">
    <source>
        <dbReference type="Pfam" id="PF01343"/>
    </source>
</evidence>
<gene>
    <name evidence="4" type="ORF">SAMN02745213_01897</name>
</gene>
<proteinExistence type="predicted"/>
<reference evidence="5" key="1">
    <citation type="submission" date="2017-02" db="EMBL/GenBank/DDBJ databases">
        <authorList>
            <person name="Varghese N."/>
            <person name="Submissions S."/>
        </authorList>
    </citation>
    <scope>NUCLEOTIDE SEQUENCE [LARGE SCALE GENOMIC DNA]</scope>
    <source>
        <strain evidence="5">DSM 3072</strain>
    </source>
</reference>
<name>A0A1T4VQ65_9GAMM</name>
<dbReference type="STRING" id="83771.SAMN02910357_01624"/>
<organism evidence="4 5">
    <name type="scientific">Succinivibrio dextrinosolvens DSM 3072</name>
    <dbReference type="NCBI Taxonomy" id="1123324"/>
    <lineage>
        <taxon>Bacteria</taxon>
        <taxon>Pseudomonadati</taxon>
        <taxon>Pseudomonadota</taxon>
        <taxon>Gammaproteobacteria</taxon>
        <taxon>Aeromonadales</taxon>
        <taxon>Succinivibrionaceae</taxon>
        <taxon>Succinivibrio</taxon>
    </lineage>
</organism>
<feature type="compositionally biased region" description="Basic residues" evidence="1">
    <location>
        <begin position="373"/>
        <end position="382"/>
    </location>
</feature>
<dbReference type="EMBL" id="FUXX01000039">
    <property type="protein sequence ID" value="SKA67015.1"/>
    <property type="molecule type" value="Genomic_DNA"/>
</dbReference>
<evidence type="ECO:0000256" key="1">
    <source>
        <dbReference type="SAM" id="MobiDB-lite"/>
    </source>
</evidence>
<dbReference type="InterPro" id="IPR047272">
    <property type="entry name" value="S49_SppA_C"/>
</dbReference>
<feature type="domain" description="Peptidase S49" evidence="3">
    <location>
        <begin position="189"/>
        <end position="329"/>
    </location>
</feature>
<keyword evidence="2" id="KW-0812">Transmembrane</keyword>
<feature type="region of interest" description="Disordered" evidence="1">
    <location>
        <begin position="372"/>
        <end position="391"/>
    </location>
</feature>
<dbReference type="CDD" id="cd07023">
    <property type="entry name" value="S49_Sppa_N_C"/>
    <property type="match status" value="1"/>
</dbReference>
<dbReference type="Gene3D" id="3.90.226.10">
    <property type="entry name" value="2-enoyl-CoA Hydratase, Chain A, domain 1"/>
    <property type="match status" value="3"/>
</dbReference>
<accession>A0A1T4VQ65</accession>
<dbReference type="GO" id="GO:0006508">
    <property type="term" value="P:proteolysis"/>
    <property type="evidence" value="ECO:0007669"/>
    <property type="project" value="UniProtKB-KW"/>
</dbReference>
<evidence type="ECO:0000313" key="5">
    <source>
        <dbReference type="Proteomes" id="UP000242432"/>
    </source>
</evidence>
<evidence type="ECO:0000313" key="4">
    <source>
        <dbReference type="EMBL" id="SKA67015.1"/>
    </source>
</evidence>
<protein>
    <submittedName>
        <fullName evidence="4">Protease-4</fullName>
    </submittedName>
</protein>